<organism evidence="10 11">
    <name type="scientific">Rhizobium jaguaris</name>
    <dbReference type="NCBI Taxonomy" id="1312183"/>
    <lineage>
        <taxon>Bacteria</taxon>
        <taxon>Pseudomonadati</taxon>
        <taxon>Pseudomonadota</taxon>
        <taxon>Alphaproteobacteria</taxon>
        <taxon>Hyphomicrobiales</taxon>
        <taxon>Rhizobiaceae</taxon>
        <taxon>Rhizobium/Agrobacterium group</taxon>
        <taxon>Rhizobium</taxon>
    </lineage>
</organism>
<evidence type="ECO:0000256" key="7">
    <source>
        <dbReference type="ARBA" id="ARBA00023136"/>
    </source>
</evidence>
<evidence type="ECO:0000313" key="11">
    <source>
        <dbReference type="Proteomes" id="UP000282195"/>
    </source>
</evidence>
<name>A0A387G5K2_9HYPH</name>
<keyword evidence="11" id="KW-1185">Reference proteome</keyword>
<dbReference type="Gene3D" id="1.10.287.80">
    <property type="entry name" value="ATP synthase, gamma subunit, helix hairpin domain"/>
    <property type="match status" value="1"/>
</dbReference>
<keyword evidence="5" id="KW-0375">Hydrogen ion transport</keyword>
<dbReference type="Proteomes" id="UP000282195">
    <property type="component" value="Plasmid pRCCGE525c"/>
</dbReference>
<evidence type="ECO:0000256" key="3">
    <source>
        <dbReference type="ARBA" id="ARBA00007681"/>
    </source>
</evidence>
<keyword evidence="7" id="KW-0472">Membrane</keyword>
<evidence type="ECO:0008006" key="12">
    <source>
        <dbReference type="Google" id="ProtNLM"/>
    </source>
</evidence>
<dbReference type="InterPro" id="IPR035968">
    <property type="entry name" value="ATP_synth_F1_ATPase_gsu"/>
</dbReference>
<accession>A0A387G5K2</accession>
<evidence type="ECO:0000256" key="2">
    <source>
        <dbReference type="ARBA" id="ARBA00004170"/>
    </source>
</evidence>
<dbReference type="AlphaFoldDB" id="A0A387G5K2"/>
<dbReference type="RefSeq" id="WP_120708454.1">
    <property type="nucleotide sequence ID" value="NZ_CP032695.1"/>
</dbReference>
<keyword evidence="4" id="KW-0813">Transport</keyword>
<comment type="subcellular location">
    <subcellularLocation>
        <location evidence="2">Membrane</location>
        <topology evidence="2">Peripheral membrane protein</topology>
    </subcellularLocation>
</comment>
<dbReference type="Gene3D" id="3.40.1380.10">
    <property type="match status" value="1"/>
</dbReference>
<dbReference type="KEGG" id="rjg:CCGE525_33480"/>
<evidence type="ECO:0000256" key="8">
    <source>
        <dbReference type="ARBA" id="ARBA00023196"/>
    </source>
</evidence>
<comment type="function">
    <text evidence="1">Produces ATP from ADP in the presence of a proton gradient across the membrane. The gamma chain is believed to be important in regulating ATPase activity and the flow of protons through the CF(0) complex.</text>
</comment>
<dbReference type="EMBL" id="CP032695">
    <property type="protein sequence ID" value="AYG63554.1"/>
    <property type="molecule type" value="Genomic_DNA"/>
</dbReference>
<gene>
    <name evidence="10" type="ORF">CCGE525_33480</name>
</gene>
<evidence type="ECO:0000256" key="6">
    <source>
        <dbReference type="ARBA" id="ARBA00023065"/>
    </source>
</evidence>
<dbReference type="InterPro" id="IPR000131">
    <property type="entry name" value="ATP_synth_F1_gsu"/>
</dbReference>
<proteinExistence type="inferred from homology"/>
<dbReference type="OrthoDB" id="6169121at2"/>
<evidence type="ECO:0000256" key="1">
    <source>
        <dbReference type="ARBA" id="ARBA00003456"/>
    </source>
</evidence>
<reference evidence="10 11" key="1">
    <citation type="submission" date="2018-10" db="EMBL/GenBank/DDBJ databases">
        <title>Rhizobium etli, R. leguminosarum and a new Rhizobium genospecies from Phaseolus dumosus.</title>
        <authorList>
            <person name="Ramirez-Puebla S.T."/>
            <person name="Rogel-Hernandez M.A."/>
            <person name="Guerrero G."/>
            <person name="Ormeno-Orrillo E."/>
            <person name="Martinez-Romero J.C."/>
            <person name="Negrete-Yankelevich S."/>
            <person name="Martinez-Romero E."/>
        </authorList>
    </citation>
    <scope>NUCLEOTIDE SEQUENCE [LARGE SCALE GENOMIC DNA]</scope>
    <source>
        <strain evidence="10 11">CCGE525</strain>
        <plasmid evidence="11">prccge525c</plasmid>
    </source>
</reference>
<comment type="similarity">
    <text evidence="3">Belongs to the ATPase gamma chain family.</text>
</comment>
<evidence type="ECO:0000256" key="9">
    <source>
        <dbReference type="ARBA" id="ARBA00023310"/>
    </source>
</evidence>
<dbReference type="PRINTS" id="PR00126">
    <property type="entry name" value="ATPASEGAMMA"/>
</dbReference>
<geneLocation type="plasmid" evidence="11">
    <name>prccge525c</name>
</geneLocation>
<keyword evidence="8" id="KW-0139">CF(1)</keyword>
<protein>
    <recommendedName>
        <fullName evidence="12">F0F1 ATP synthase subunit gamma</fullName>
    </recommendedName>
</protein>
<keyword evidence="10" id="KW-0614">Plasmid</keyword>
<dbReference type="GO" id="GO:0045259">
    <property type="term" value="C:proton-transporting ATP synthase complex"/>
    <property type="evidence" value="ECO:0007669"/>
    <property type="project" value="UniProtKB-KW"/>
</dbReference>
<dbReference type="GO" id="GO:0046933">
    <property type="term" value="F:proton-transporting ATP synthase activity, rotational mechanism"/>
    <property type="evidence" value="ECO:0007669"/>
    <property type="project" value="InterPro"/>
</dbReference>
<evidence type="ECO:0000256" key="5">
    <source>
        <dbReference type="ARBA" id="ARBA00022781"/>
    </source>
</evidence>
<keyword evidence="9" id="KW-0066">ATP synthesis</keyword>
<evidence type="ECO:0000313" key="10">
    <source>
        <dbReference type="EMBL" id="AYG63554.1"/>
    </source>
</evidence>
<keyword evidence="6" id="KW-0406">Ion transport</keyword>
<dbReference type="SUPFAM" id="SSF52943">
    <property type="entry name" value="ATP synthase (F1-ATPase), gamma subunit"/>
    <property type="match status" value="1"/>
</dbReference>
<dbReference type="Pfam" id="PF00231">
    <property type="entry name" value="ATP-synt"/>
    <property type="match status" value="1"/>
</dbReference>
<evidence type="ECO:0000256" key="4">
    <source>
        <dbReference type="ARBA" id="ARBA00022448"/>
    </source>
</evidence>
<sequence>MTERLSDVEARIGSVHQLAAVVTAMRGIAAARSREARHHIDGIRAYSAAIATAIGEALALLPAASPAPIAETASSGHAIVALCAEQGFAGAFNEHVLDAIAQLAGAEPEHRVELLLVGDRGLMIANARSVTVDWSAAMIMHVAQMEDLANRIVEALYDRLQSGRIGYVTIVHAAPETSDGFRVFSKRLVPFDYARFQLVRKDTPPLITLPPQLLVTRLTEEYIFAELCEAVMLSFAAENEARTRAMIAARTNVTNTLDDLVARSRQLRQEEITNEIVELASGTQSQSGR</sequence>